<proteinExistence type="predicted"/>
<sequence>MRVKYYDIFGMRGQIKMSVNPPQCIVDANFHIVLDGVVHQYVGIGWVQVRDATPEDENLPQVFSPHCSQCKHYDVLKDKKMYCFKSHKCITARKRPCKDYSEQ</sequence>
<dbReference type="Proteomes" id="UP000306319">
    <property type="component" value="Unassembled WGS sequence"/>
</dbReference>
<evidence type="ECO:0000313" key="1">
    <source>
        <dbReference type="EMBL" id="TGY77895.1"/>
    </source>
</evidence>
<gene>
    <name evidence="1" type="ORF">E5331_12900</name>
</gene>
<evidence type="ECO:0000313" key="2">
    <source>
        <dbReference type="Proteomes" id="UP000306319"/>
    </source>
</evidence>
<name>A0AC61RCU6_9BACT</name>
<reference evidence="1" key="1">
    <citation type="submission" date="2019-04" db="EMBL/GenBank/DDBJ databases">
        <title>Microbes associate with the intestines of laboratory mice.</title>
        <authorList>
            <person name="Navarre W."/>
            <person name="Wong E."/>
            <person name="Huang K."/>
            <person name="Tropini C."/>
            <person name="Ng K."/>
            <person name="Yu B."/>
        </authorList>
    </citation>
    <scope>NUCLEOTIDE SEQUENCE</scope>
    <source>
        <strain evidence="1">NM04_E33</strain>
    </source>
</reference>
<comment type="caution">
    <text evidence="1">The sequence shown here is derived from an EMBL/GenBank/DDBJ whole genome shotgun (WGS) entry which is preliminary data.</text>
</comment>
<accession>A0AC61RCU6</accession>
<dbReference type="EMBL" id="SRYB01000019">
    <property type="protein sequence ID" value="TGY77895.1"/>
    <property type="molecule type" value="Genomic_DNA"/>
</dbReference>
<keyword evidence="2" id="KW-1185">Reference proteome</keyword>
<protein>
    <submittedName>
        <fullName evidence="1">Uncharacterized protein</fullName>
    </submittedName>
</protein>
<organism evidence="1 2">
    <name type="scientific">Lepagella muris</name>
    <dbReference type="NCBI Taxonomy" id="3032870"/>
    <lineage>
        <taxon>Bacteria</taxon>
        <taxon>Pseudomonadati</taxon>
        <taxon>Bacteroidota</taxon>
        <taxon>Bacteroidia</taxon>
        <taxon>Bacteroidales</taxon>
        <taxon>Muribaculaceae</taxon>
        <taxon>Lepagella</taxon>
    </lineage>
</organism>